<comment type="subcellular location">
    <subcellularLocation>
        <location evidence="1">Membrane</location>
        <topology evidence="1">Multi-pass membrane protein</topology>
    </subcellularLocation>
</comment>
<proteinExistence type="predicted"/>
<evidence type="ECO:0000256" key="3">
    <source>
        <dbReference type="ARBA" id="ARBA00022989"/>
    </source>
</evidence>
<accession>A0A290XFY1</accession>
<keyword evidence="3 5" id="KW-1133">Transmembrane helix</keyword>
<dbReference type="OrthoDB" id="9808930at2"/>
<organism evidence="6 7">
    <name type="scientific">Luteimonas chenhongjianii</name>
    <dbReference type="NCBI Taxonomy" id="2006110"/>
    <lineage>
        <taxon>Bacteria</taxon>
        <taxon>Pseudomonadati</taxon>
        <taxon>Pseudomonadota</taxon>
        <taxon>Gammaproteobacteria</taxon>
        <taxon>Lysobacterales</taxon>
        <taxon>Lysobacteraceae</taxon>
        <taxon>Luteimonas</taxon>
    </lineage>
</organism>
<reference evidence="7" key="1">
    <citation type="submission" date="2017-09" db="EMBL/GenBank/DDBJ databases">
        <title>Luteimonas liuhanmingii sp.nov., isolated from the intestinal contents of Tibetan Plateau Pika in Yushu, Qinghai Province, China.</title>
        <authorList>
            <person name="Gui Z."/>
        </authorList>
    </citation>
    <scope>NUCLEOTIDE SEQUENCE [LARGE SCALE GENOMIC DNA]</scope>
    <source>
        <strain evidence="7">100111</strain>
    </source>
</reference>
<feature type="transmembrane region" description="Helical" evidence="5">
    <location>
        <begin position="20"/>
        <end position="50"/>
    </location>
</feature>
<evidence type="ECO:0000313" key="6">
    <source>
        <dbReference type="EMBL" id="ATD68055.1"/>
    </source>
</evidence>
<dbReference type="AlphaFoldDB" id="A0A290XFY1"/>
<dbReference type="RefSeq" id="WP_096299067.1">
    <property type="nucleotide sequence ID" value="NZ_CP023406.1"/>
</dbReference>
<sequence length="149" mass="15569">MQTASFPQTLPASESRNWAAAMHIGALVLALLTSWMSGLAGALVAGAVYLAKRDEDAFVAEHAREALNFHLSMCLYACAIVVTGIVLLGATVLTLGIGAIVTVPAGLLLGAAACGLALLWLVSSIVAAVRALNGEHYEHPLTIRFFGRR</sequence>
<dbReference type="InterPro" id="IPR019109">
    <property type="entry name" value="MamF_MmsF"/>
</dbReference>
<dbReference type="KEGG" id="lum:CNR27_11945"/>
<evidence type="ECO:0000256" key="1">
    <source>
        <dbReference type="ARBA" id="ARBA00004141"/>
    </source>
</evidence>
<keyword evidence="4 5" id="KW-0472">Membrane</keyword>
<evidence type="ECO:0000256" key="2">
    <source>
        <dbReference type="ARBA" id="ARBA00022692"/>
    </source>
</evidence>
<evidence type="ECO:0008006" key="8">
    <source>
        <dbReference type="Google" id="ProtNLM"/>
    </source>
</evidence>
<feature type="transmembrane region" description="Helical" evidence="5">
    <location>
        <begin position="107"/>
        <end position="129"/>
    </location>
</feature>
<dbReference type="EMBL" id="CP023406">
    <property type="protein sequence ID" value="ATD68055.1"/>
    <property type="molecule type" value="Genomic_DNA"/>
</dbReference>
<feature type="transmembrane region" description="Helical" evidence="5">
    <location>
        <begin position="71"/>
        <end position="101"/>
    </location>
</feature>
<dbReference type="Pfam" id="PF09685">
    <property type="entry name" value="MamF_MmsF"/>
    <property type="match status" value="1"/>
</dbReference>
<keyword evidence="7" id="KW-1185">Reference proteome</keyword>
<evidence type="ECO:0000313" key="7">
    <source>
        <dbReference type="Proteomes" id="UP000218968"/>
    </source>
</evidence>
<keyword evidence="2 5" id="KW-0812">Transmembrane</keyword>
<evidence type="ECO:0000256" key="4">
    <source>
        <dbReference type="ARBA" id="ARBA00023136"/>
    </source>
</evidence>
<gene>
    <name evidence="6" type="ORF">CNR27_11945</name>
</gene>
<name>A0A290XFY1_9GAMM</name>
<evidence type="ECO:0000256" key="5">
    <source>
        <dbReference type="SAM" id="Phobius"/>
    </source>
</evidence>
<protein>
    <recommendedName>
        <fullName evidence="8">DUF4870 domain-containing protein</fullName>
    </recommendedName>
</protein>
<dbReference type="Proteomes" id="UP000218968">
    <property type="component" value="Chromosome"/>
</dbReference>